<evidence type="ECO:0000313" key="1">
    <source>
        <dbReference type="EMBL" id="WAS90443.1"/>
    </source>
</evidence>
<accession>A0ABY7GU51</accession>
<proteinExistence type="predicted"/>
<reference evidence="1" key="1">
    <citation type="submission" date="2022-11" db="EMBL/GenBank/DDBJ databases">
        <title>Minimal conservation of predation-associated metabolite biosynthetic gene clusters underscores biosynthetic potential of Myxococcota including descriptions for ten novel species: Archangium lansinium sp. nov., Myxococcus landrumus sp. nov., Nannocystis bai.</title>
        <authorList>
            <person name="Ahearne A."/>
            <person name="Stevens C."/>
            <person name="Dowd S."/>
        </authorList>
    </citation>
    <scope>NUCLEOTIDE SEQUENCE</scope>
    <source>
        <strain evidence="1">Fl3</strain>
    </source>
</reference>
<dbReference type="RefSeq" id="WP_269032770.1">
    <property type="nucleotide sequence ID" value="NZ_CP114040.1"/>
</dbReference>
<gene>
    <name evidence="1" type="ORF">O0S08_30000</name>
</gene>
<evidence type="ECO:0008006" key="3">
    <source>
        <dbReference type="Google" id="ProtNLM"/>
    </source>
</evidence>
<protein>
    <recommendedName>
        <fullName evidence="3">Caspase domain-containing protein</fullName>
    </recommendedName>
</protein>
<organism evidence="1 2">
    <name type="scientific">Nannocystis punicea</name>
    <dbReference type="NCBI Taxonomy" id="2995304"/>
    <lineage>
        <taxon>Bacteria</taxon>
        <taxon>Pseudomonadati</taxon>
        <taxon>Myxococcota</taxon>
        <taxon>Polyangia</taxon>
        <taxon>Nannocystales</taxon>
        <taxon>Nannocystaceae</taxon>
        <taxon>Nannocystis</taxon>
    </lineage>
</organism>
<dbReference type="EMBL" id="CP114040">
    <property type="protein sequence ID" value="WAS90443.1"/>
    <property type="molecule type" value="Genomic_DNA"/>
</dbReference>
<keyword evidence="2" id="KW-1185">Reference proteome</keyword>
<dbReference type="Proteomes" id="UP001164459">
    <property type="component" value="Chromosome"/>
</dbReference>
<sequence>MSQALHSLWVELLKGEDLRPWIRRALPELADIIPAGSATPNEIADRLVDAIGTRNLHAPVLRALQAKFPARRTQLLALAAPFGVELPPPEPALPSPAPRVITPWLVVAALVLGIVAWQVIERSNGPAAEPNTEPPAPPQDLRGELARLFQRSPDHLHLNIPALPARDLGTVLARAPDDRHLLATRLHIDESEIVASRSPVVALRVEPSRRLASSLGLAVSDDELAAADIELRLDDLVVREVAGSALRKRIEADPDVTEQRKRGAALTIITRTFEAVPQLAFAPRRSGDAAWQSLYQRLTTARAPEVVHDGPTIVLKGNAGAVLAYELSSVEFVAAQLGDGSDVRLLPVVASDPQDAPAVAPPRTEPLERFAFAVIAGERYRLHGNLPGANGAELVAQTLRRAGGESLVELVPGELTAGDVRRALDQLVERARATRPALLVFYYFGHAMPVGLGQQVLVMGDYTGDLKREVFSAAAVTHQLERPEHPMHGSNLEQLVRVAQAIETELPPQVPGLVTVAEVHHRLEESQIPFVILVDGCYEDKEFESIRELLQLTEFGDYFGTDDGATAEREFHDRLMRYGDVPTLKDDDPVIVAARPGRAAPVVADPRHGWSLSPGVGPLGRRLYLNIDSADSWPALLRTLIDIQPLGEARINGTISWSDLSAFAARLPPQPADAP</sequence>
<evidence type="ECO:0000313" key="2">
    <source>
        <dbReference type="Proteomes" id="UP001164459"/>
    </source>
</evidence>
<name>A0ABY7GU51_9BACT</name>